<dbReference type="NCBIfam" id="NF001978">
    <property type="entry name" value="PRK00767.1"/>
    <property type="match status" value="1"/>
</dbReference>
<dbReference type="EMBL" id="SIUB01000011">
    <property type="protein sequence ID" value="TBN47322.1"/>
    <property type="molecule type" value="Genomic_DNA"/>
</dbReference>
<dbReference type="InterPro" id="IPR009057">
    <property type="entry name" value="Homeodomain-like_sf"/>
</dbReference>
<dbReference type="PRINTS" id="PR00455">
    <property type="entry name" value="HTHTETR"/>
</dbReference>
<dbReference type="InterPro" id="IPR050109">
    <property type="entry name" value="HTH-type_TetR-like_transc_reg"/>
</dbReference>
<reference evidence="10 11" key="1">
    <citation type="submission" date="2019-02" db="EMBL/GenBank/DDBJ databases">
        <title>Hansschlegelia quercus sp. nov., a novel methylotrophic bacterium from buds of oak (Quercus robur L.).</title>
        <authorList>
            <person name="Agafonova N.V."/>
            <person name="Kaparullina E.N."/>
            <person name="Grouzdev D.S."/>
            <person name="Doronina N.V."/>
        </authorList>
    </citation>
    <scope>NUCLEOTIDE SEQUENCE [LARGE SCALE GENOMIC DNA]</scope>
    <source>
        <strain evidence="10 11">Dub</strain>
    </source>
</reference>
<evidence type="ECO:0000256" key="8">
    <source>
        <dbReference type="PROSITE-ProRule" id="PRU00335"/>
    </source>
</evidence>
<dbReference type="HAMAP" id="MF_00768">
    <property type="entry name" value="HTH_type_BetI"/>
    <property type="match status" value="1"/>
</dbReference>
<comment type="caution">
    <text evidence="10">The sequence shown here is derived from an EMBL/GenBank/DDBJ whole genome shotgun (WGS) entry which is preliminary data.</text>
</comment>
<dbReference type="PANTHER" id="PTHR30055">
    <property type="entry name" value="HTH-TYPE TRANSCRIPTIONAL REGULATOR RUTR"/>
    <property type="match status" value="1"/>
</dbReference>
<dbReference type="GO" id="GO:0003700">
    <property type="term" value="F:DNA-binding transcription factor activity"/>
    <property type="evidence" value="ECO:0007669"/>
    <property type="project" value="UniProtKB-UniRule"/>
</dbReference>
<evidence type="ECO:0000256" key="2">
    <source>
        <dbReference type="ARBA" id="ARBA00022491"/>
    </source>
</evidence>
<sequence>MNVHEPSQNFEAARRRQLIEATIETVSEVGFKAASLGEIARRAGVSQGLFAHYFGDKDGLLEATLRFMAARLARATAVRLRAARTPLERVLAVSESALADEEFERRTSAVWLAFWGQIMHSAPYRRVQSIYQRRMRANLRHGLRALIPASRIEAVAILIAAMIDGLWLQSHSSDPHPDEAERARQTVKDLILILVGSSSEAASALRAAIEAQREGLARTEDALRALENLSDEQD</sequence>
<evidence type="ECO:0000256" key="7">
    <source>
        <dbReference type="HAMAP-Rule" id="MF_00768"/>
    </source>
</evidence>
<dbReference type="Pfam" id="PF13977">
    <property type="entry name" value="TetR_C_6"/>
    <property type="match status" value="1"/>
</dbReference>
<accession>A0A4Q9G9H0</accession>
<organism evidence="10 11">
    <name type="scientific">Hansschlegelia quercus</name>
    <dbReference type="NCBI Taxonomy" id="2528245"/>
    <lineage>
        <taxon>Bacteria</taxon>
        <taxon>Pseudomonadati</taxon>
        <taxon>Pseudomonadota</taxon>
        <taxon>Alphaproteobacteria</taxon>
        <taxon>Hyphomicrobiales</taxon>
        <taxon>Methylopilaceae</taxon>
        <taxon>Hansschlegelia</taxon>
    </lineage>
</organism>
<comment type="function">
    <text evidence="6">Repressor involved in the biosynthesis of the osmoprotectant glycine betaine. It represses transcription of the choline transporter BetT and the genes of BetAB involved in the synthesis of glycine betaine.</text>
</comment>
<dbReference type="PANTHER" id="PTHR30055:SF228">
    <property type="entry name" value="TRANSCRIPTIONAL REGULATOR-RELATED"/>
    <property type="match status" value="1"/>
</dbReference>
<keyword evidence="5 7" id="KW-0804">Transcription</keyword>
<proteinExistence type="inferred from homology"/>
<keyword evidence="11" id="KW-1185">Reference proteome</keyword>
<feature type="domain" description="HTH tetR-type" evidence="9">
    <location>
        <begin position="12"/>
        <end position="72"/>
    </location>
</feature>
<keyword evidence="4 7" id="KW-0238">DNA-binding</keyword>
<dbReference type="AlphaFoldDB" id="A0A4Q9G9H0"/>
<dbReference type="RefSeq" id="WP_131004658.1">
    <property type="nucleotide sequence ID" value="NZ_JBHSZR010000010.1"/>
</dbReference>
<comment type="pathway">
    <text evidence="1 7">Amine and polyamine biosynthesis; betaine biosynthesis via choline pathway [regulation].</text>
</comment>
<dbReference type="GO" id="GO:0045892">
    <property type="term" value="P:negative regulation of DNA-templated transcription"/>
    <property type="evidence" value="ECO:0007669"/>
    <property type="project" value="UniProtKB-UniRule"/>
</dbReference>
<dbReference type="GO" id="GO:0019285">
    <property type="term" value="P:glycine betaine biosynthetic process from choline"/>
    <property type="evidence" value="ECO:0007669"/>
    <property type="project" value="UniProtKB-UniRule"/>
</dbReference>
<evidence type="ECO:0000256" key="6">
    <source>
        <dbReference type="ARBA" id="ARBA00024936"/>
    </source>
</evidence>
<dbReference type="SUPFAM" id="SSF48498">
    <property type="entry name" value="Tetracyclin repressor-like, C-terminal domain"/>
    <property type="match status" value="1"/>
</dbReference>
<keyword evidence="2 7" id="KW-0678">Repressor</keyword>
<name>A0A4Q9G9H0_9HYPH</name>
<dbReference type="Pfam" id="PF00440">
    <property type="entry name" value="TetR_N"/>
    <property type="match status" value="1"/>
</dbReference>
<gene>
    <name evidence="7 10" type="primary">betI</name>
    <name evidence="10" type="ORF">EYR15_16410</name>
</gene>
<dbReference type="Proteomes" id="UP000291613">
    <property type="component" value="Unassembled WGS sequence"/>
</dbReference>
<dbReference type="SUPFAM" id="SSF46689">
    <property type="entry name" value="Homeodomain-like"/>
    <property type="match status" value="1"/>
</dbReference>
<feature type="DNA-binding region" description="H-T-H motif" evidence="7 8">
    <location>
        <begin position="35"/>
        <end position="54"/>
    </location>
</feature>
<dbReference type="GO" id="GO:0000976">
    <property type="term" value="F:transcription cis-regulatory region binding"/>
    <property type="evidence" value="ECO:0007669"/>
    <property type="project" value="TreeGrafter"/>
</dbReference>
<dbReference type="InterPro" id="IPR039538">
    <property type="entry name" value="BetI_C"/>
</dbReference>
<dbReference type="InterPro" id="IPR036271">
    <property type="entry name" value="Tet_transcr_reg_TetR-rel_C_sf"/>
</dbReference>
<keyword evidence="3 7" id="KW-0805">Transcription regulation</keyword>
<evidence type="ECO:0000256" key="4">
    <source>
        <dbReference type="ARBA" id="ARBA00023125"/>
    </source>
</evidence>
<dbReference type="UniPathway" id="UPA00529"/>
<evidence type="ECO:0000313" key="11">
    <source>
        <dbReference type="Proteomes" id="UP000291613"/>
    </source>
</evidence>
<evidence type="ECO:0000313" key="10">
    <source>
        <dbReference type="EMBL" id="TBN47322.1"/>
    </source>
</evidence>
<dbReference type="InterPro" id="IPR017757">
    <property type="entry name" value="Tscrpt_rep_BetI"/>
</dbReference>
<dbReference type="Gene3D" id="1.10.357.10">
    <property type="entry name" value="Tetracycline Repressor, domain 2"/>
    <property type="match status" value="1"/>
</dbReference>
<evidence type="ECO:0000256" key="1">
    <source>
        <dbReference type="ARBA" id="ARBA00004719"/>
    </source>
</evidence>
<dbReference type="InterPro" id="IPR001647">
    <property type="entry name" value="HTH_TetR"/>
</dbReference>
<dbReference type="PROSITE" id="PS50977">
    <property type="entry name" value="HTH_TETR_2"/>
    <property type="match status" value="1"/>
</dbReference>
<dbReference type="OrthoDB" id="7618612at2"/>
<evidence type="ECO:0000259" key="9">
    <source>
        <dbReference type="PROSITE" id="PS50977"/>
    </source>
</evidence>
<protein>
    <recommendedName>
        <fullName evidence="7">HTH-type transcriptional regulator BetI</fullName>
    </recommendedName>
</protein>
<evidence type="ECO:0000256" key="5">
    <source>
        <dbReference type="ARBA" id="ARBA00023163"/>
    </source>
</evidence>
<evidence type="ECO:0000256" key="3">
    <source>
        <dbReference type="ARBA" id="ARBA00023015"/>
    </source>
</evidence>
<comment type="function">
    <text evidence="7">Repressor involved in choline regulation of the bet genes.</text>
</comment>